<gene>
    <name evidence="2" type="ORF">KK1_008926</name>
</gene>
<dbReference type="PANTHER" id="PTHR35046">
    <property type="entry name" value="ZINC KNUCKLE (CCHC-TYPE) FAMILY PROTEIN"/>
    <property type="match status" value="1"/>
</dbReference>
<protein>
    <submittedName>
        <fullName evidence="2">Retrotransposable element Tf2</fullName>
    </submittedName>
</protein>
<feature type="domain" description="Tf2-1-like SH3-like" evidence="1">
    <location>
        <begin position="175"/>
        <end position="227"/>
    </location>
</feature>
<accession>A0A151TRP9</accession>
<organism evidence="2 3">
    <name type="scientific">Cajanus cajan</name>
    <name type="common">Pigeon pea</name>
    <name type="synonym">Cajanus indicus</name>
    <dbReference type="NCBI Taxonomy" id="3821"/>
    <lineage>
        <taxon>Eukaryota</taxon>
        <taxon>Viridiplantae</taxon>
        <taxon>Streptophyta</taxon>
        <taxon>Embryophyta</taxon>
        <taxon>Tracheophyta</taxon>
        <taxon>Spermatophyta</taxon>
        <taxon>Magnoliopsida</taxon>
        <taxon>eudicotyledons</taxon>
        <taxon>Gunneridae</taxon>
        <taxon>Pentapetalae</taxon>
        <taxon>rosids</taxon>
        <taxon>fabids</taxon>
        <taxon>Fabales</taxon>
        <taxon>Fabaceae</taxon>
        <taxon>Papilionoideae</taxon>
        <taxon>50 kb inversion clade</taxon>
        <taxon>NPAAA clade</taxon>
        <taxon>indigoferoid/millettioid clade</taxon>
        <taxon>Phaseoleae</taxon>
        <taxon>Cajanus</taxon>
    </lineage>
</organism>
<sequence>MKVEQIFACHQVSEERKVSLATLSFQHHAIKDLDISSGSSSHVCVDASTLLPLDKCICSYPHPLEQLSIDCILYWVTRLTNYIPDLQSSSRSSIVSLMIMVVHKTTKMSPFEIVYGFNPLTPLDLLPLPNVASFIHKEGSSRAEFIKKLHERVRDHIQSQTEKYTKYNNKGRKKVIKNKFPSKRKSKLSPREDGPFKVLKKINNNAYVLDLPQEYGVSPSFNISDLSLFTRVDDHEEASLDLRSNPLQKGGDDGGPWIKGPITRAMVKRMNEEWANTKEKPIVLFSWAVH</sequence>
<dbReference type="InterPro" id="IPR056924">
    <property type="entry name" value="SH3_Tf2-1"/>
</dbReference>
<dbReference type="Proteomes" id="UP000075243">
    <property type="component" value="Chromosome 3"/>
</dbReference>
<name>A0A151TRP9_CAJCA</name>
<evidence type="ECO:0000259" key="1">
    <source>
        <dbReference type="Pfam" id="PF24626"/>
    </source>
</evidence>
<dbReference type="EMBL" id="CM003605">
    <property type="protein sequence ID" value="KYP69725.1"/>
    <property type="molecule type" value="Genomic_DNA"/>
</dbReference>
<reference evidence="2 3" key="1">
    <citation type="journal article" date="2012" name="Nat. Biotechnol.">
        <title>Draft genome sequence of pigeonpea (Cajanus cajan), an orphan legume crop of resource-poor farmers.</title>
        <authorList>
            <person name="Varshney R.K."/>
            <person name="Chen W."/>
            <person name="Li Y."/>
            <person name="Bharti A.K."/>
            <person name="Saxena R.K."/>
            <person name="Schlueter J.A."/>
            <person name="Donoghue M.T."/>
            <person name="Azam S."/>
            <person name="Fan G."/>
            <person name="Whaley A.M."/>
            <person name="Farmer A.D."/>
            <person name="Sheridan J."/>
            <person name="Iwata A."/>
            <person name="Tuteja R."/>
            <person name="Penmetsa R.V."/>
            <person name="Wu W."/>
            <person name="Upadhyaya H.D."/>
            <person name="Yang S.P."/>
            <person name="Shah T."/>
            <person name="Saxena K.B."/>
            <person name="Michael T."/>
            <person name="McCombie W.R."/>
            <person name="Yang B."/>
            <person name="Zhang G."/>
            <person name="Yang H."/>
            <person name="Wang J."/>
            <person name="Spillane C."/>
            <person name="Cook D.R."/>
            <person name="May G.D."/>
            <person name="Xu X."/>
            <person name="Jackson S.A."/>
        </authorList>
    </citation>
    <scope>NUCLEOTIDE SEQUENCE [LARGE SCALE GENOMIC DNA]</scope>
    <source>
        <strain evidence="3">cv. Asha</strain>
    </source>
</reference>
<evidence type="ECO:0000313" key="3">
    <source>
        <dbReference type="Proteomes" id="UP000075243"/>
    </source>
</evidence>
<keyword evidence="3" id="KW-1185">Reference proteome</keyword>
<evidence type="ECO:0000313" key="2">
    <source>
        <dbReference type="EMBL" id="KYP69725.1"/>
    </source>
</evidence>
<dbReference type="AlphaFoldDB" id="A0A151TRP9"/>
<proteinExistence type="predicted"/>
<dbReference type="Pfam" id="PF24626">
    <property type="entry name" value="SH3_Tf2-1"/>
    <property type="match status" value="1"/>
</dbReference>
<dbReference type="Gramene" id="C.cajan_08673.t">
    <property type="protein sequence ID" value="C.cajan_08673.t"/>
    <property type="gene ID" value="C.cajan_08673"/>
</dbReference>
<dbReference type="PANTHER" id="PTHR35046:SF9">
    <property type="entry name" value="RNA-DIRECTED DNA POLYMERASE"/>
    <property type="match status" value="1"/>
</dbReference>